<protein>
    <recommendedName>
        <fullName evidence="9">DNA mismatch repair protein</fullName>
    </recommendedName>
</protein>
<dbReference type="InterPro" id="IPR000432">
    <property type="entry name" value="DNA_mismatch_repair_MutS_C"/>
</dbReference>
<evidence type="ECO:0000256" key="1">
    <source>
        <dbReference type="ARBA" id="ARBA00004123"/>
    </source>
</evidence>
<feature type="compositionally biased region" description="Acidic residues" evidence="11">
    <location>
        <begin position="162"/>
        <end position="177"/>
    </location>
</feature>
<dbReference type="Gene3D" id="3.40.1170.10">
    <property type="entry name" value="DNA repair protein MutS, domain I"/>
    <property type="match status" value="1"/>
</dbReference>
<dbReference type="SMART" id="SM00533">
    <property type="entry name" value="MUTSd"/>
    <property type="match status" value="1"/>
</dbReference>
<evidence type="ECO:0000256" key="4">
    <source>
        <dbReference type="ARBA" id="ARBA00022763"/>
    </source>
</evidence>
<dbReference type="GO" id="GO:0043111">
    <property type="term" value="P:replication fork arrest"/>
    <property type="evidence" value="ECO:0007669"/>
    <property type="project" value="EnsemblFungi"/>
</dbReference>
<sequence>MAKAKQQSVLSFFKKTPVKETKKQETKTTTSSDNTLVDEKTSPATPVTPETVTKSTLKSLEATTISSRPPPKFDTTGNVPTPSSEFEDGEEHSSPVKRHRKQRVQLDDSDLDLDLDSEDEAAFKPTRSKRRVIDDDSDTDGYVPSEEEADDHVIEGAVNEADVSDVEMADEDDEEEIVAVKKRSSPKSSQSGSSALAKFSAKSSYTSDKSARPAAKKAAVNGGGKHSEFAKNNTERYKWLIDIKDAQGNPEGSPDYDPRTLYIPSSAWSKFTAFEKQYWEVKSKMWNTVVFFKKGKFYELYERDADIAHSEFDLKLAGGGRANMRLCGVPEMSFFSWSNAFIKNGHKVARVDQKESALAKEMRETATLKKEDKVIKRELSLVLTSGTLTDEKMLTTDLATYCMAVKQEGSRIAVAFVDTASGAFHTSSFEDDADFSKFETLVAQIRPGEVLLEKGIIDKAVVKILKRNTTINTLWNYLIPKAEFWDATTAMEQLTRGKYFEAEDLDDMSNYPEHLKSFIEDDVCMSAFGALLWYMQYLKLDKELVSLGNFSDYEPIQSEYMVLDGHSLQNLEVFANSYDSTDAGTLFKLLNKCVSPFGKRLLQQWVALPLLDQVKIEARLDAVEAFMEDDFGIERRLAKLPDLERLLARIHAGRIMPKDFVRVVEGFEEVYHMVAALSEKAPESAPLIRTLIESLPNLETMLVPWDTKFDRQKAKEGLLIPEPGVETDFDASQGTIKGLEDELMVKLREYRKEYKSQEIKFYDSGKEIYLIEMPVKLVKQIPNSWQQMSGTAKVKRFWSPEVKALVRKLMEAREDHKTIEAAMERRMYAQFDEHYSSWLRCVEVCAQLDCLLSLAKCSQTLGSPSCRPEFVPYVSGTDATLKFEGLRHPCFDSTKQFIPNDVSLGGDEANITLLTGANAAGKSTVLRMTCTAAVMAQMGCHVPAASARLTPIDRIITRLGAQDNIFAGKSTFYVELSETKKVFDATPQSLIVLDELGRGGSSADGFAIAEAVLHHVATQVGCLGFFATHYGTLHTSFTHHPQVRPMRMAILVSEASKEITFLYKLEPGSSPGSFGMHVAAMCGIDKSIVDNAEEAAKKFEHTAKMKKLLEAAHSDDYMPLGAFSDFVWLLNNPTDFTQRGVRTMAGYVQ</sequence>
<evidence type="ECO:0000256" key="8">
    <source>
        <dbReference type="ARBA" id="ARBA00023242"/>
    </source>
</evidence>
<dbReference type="InterPro" id="IPR036678">
    <property type="entry name" value="MutS_con_dom_sf"/>
</dbReference>
<keyword evidence="5 9" id="KW-0067">ATP-binding</keyword>
<dbReference type="GeneID" id="2908352"/>
<dbReference type="FunFam" id="3.40.1170.10:FF:000002">
    <property type="entry name" value="DNA mismatch repair protein"/>
    <property type="match status" value="1"/>
</dbReference>
<evidence type="ECO:0000256" key="10">
    <source>
        <dbReference type="RuleBase" id="RU003756"/>
    </source>
</evidence>
<dbReference type="FunFam" id="1.10.1420.10:FF:000019">
    <property type="entry name" value="DNA mismatch repair protein"/>
    <property type="match status" value="1"/>
</dbReference>
<comment type="subcellular location">
    <subcellularLocation>
        <location evidence="1">Nucleus</location>
    </subcellularLocation>
</comment>
<dbReference type="GO" id="GO:0032138">
    <property type="term" value="F:single base insertion or deletion binding"/>
    <property type="evidence" value="ECO:0007669"/>
    <property type="project" value="EnsemblFungi"/>
</dbReference>
<dbReference type="FunFam" id="3.40.50.300:FF:000771">
    <property type="entry name" value="DNA mismatch repair protein"/>
    <property type="match status" value="1"/>
</dbReference>
<evidence type="ECO:0000256" key="2">
    <source>
        <dbReference type="ARBA" id="ARBA00006271"/>
    </source>
</evidence>
<keyword evidence="3 9" id="KW-0547">Nucleotide-binding</keyword>
<dbReference type="VEuPathDB" id="FungiDB:YALI1_F33925g"/>
<dbReference type="InterPro" id="IPR016151">
    <property type="entry name" value="DNA_mismatch_repair_MutS_N"/>
</dbReference>
<feature type="compositionally biased region" description="Polar residues" evidence="11">
    <location>
        <begin position="42"/>
        <end position="67"/>
    </location>
</feature>
<gene>
    <name evidence="13" type="ORF">YALI1_F33925g</name>
</gene>
<organism evidence="13 14">
    <name type="scientific">Yarrowia lipolytica</name>
    <name type="common">Candida lipolytica</name>
    <dbReference type="NCBI Taxonomy" id="4952"/>
    <lineage>
        <taxon>Eukaryota</taxon>
        <taxon>Fungi</taxon>
        <taxon>Dikarya</taxon>
        <taxon>Ascomycota</taxon>
        <taxon>Saccharomycotina</taxon>
        <taxon>Dipodascomycetes</taxon>
        <taxon>Dipodascales</taxon>
        <taxon>Dipodascales incertae sedis</taxon>
        <taxon>Yarrowia</taxon>
    </lineage>
</organism>
<dbReference type="RefSeq" id="XP_505910.3">
    <property type="nucleotide sequence ID" value="XM_505910.3"/>
</dbReference>
<feature type="compositionally biased region" description="Acidic residues" evidence="11">
    <location>
        <begin position="107"/>
        <end position="120"/>
    </location>
</feature>
<dbReference type="GO" id="GO:0036297">
    <property type="term" value="P:interstrand cross-link repair"/>
    <property type="evidence" value="ECO:0007669"/>
    <property type="project" value="EnsemblFungi"/>
</dbReference>
<feature type="compositionally biased region" description="Acidic residues" evidence="11">
    <location>
        <begin position="135"/>
        <end position="150"/>
    </location>
</feature>
<dbReference type="Pfam" id="PF05188">
    <property type="entry name" value="MutS_II"/>
    <property type="match status" value="1"/>
</dbReference>
<dbReference type="AlphaFoldDB" id="A0A1D8NQ39"/>
<dbReference type="InterPro" id="IPR007860">
    <property type="entry name" value="DNA_mmatch_repair_MutS_con_dom"/>
</dbReference>
<dbReference type="InterPro" id="IPR027417">
    <property type="entry name" value="P-loop_NTPase"/>
</dbReference>
<dbReference type="PANTHER" id="PTHR11361">
    <property type="entry name" value="DNA MISMATCH REPAIR PROTEIN MUTS FAMILY MEMBER"/>
    <property type="match status" value="1"/>
</dbReference>
<dbReference type="GO" id="GO:0000710">
    <property type="term" value="P:meiotic mismatch repair"/>
    <property type="evidence" value="ECO:0007669"/>
    <property type="project" value="EnsemblFungi"/>
</dbReference>
<dbReference type="OMA" id="TPMMAQY"/>
<dbReference type="GO" id="GO:0032137">
    <property type="term" value="F:guanine/thymine mispair binding"/>
    <property type="evidence" value="ECO:0007669"/>
    <property type="project" value="EnsemblFungi"/>
</dbReference>
<dbReference type="PIRSF" id="PIRSF037677">
    <property type="entry name" value="DNA_mis_repair_Msh6"/>
    <property type="match status" value="1"/>
</dbReference>
<dbReference type="InterPro" id="IPR007695">
    <property type="entry name" value="DNA_mismatch_repair_MutS-lik_N"/>
</dbReference>
<evidence type="ECO:0000256" key="5">
    <source>
        <dbReference type="ARBA" id="ARBA00022840"/>
    </source>
</evidence>
<dbReference type="eggNOG" id="KOG0217">
    <property type="taxonomic scope" value="Eukaryota"/>
</dbReference>
<keyword evidence="4 9" id="KW-0227">DNA damage</keyword>
<dbReference type="SMART" id="SM00534">
    <property type="entry name" value="MUTSac"/>
    <property type="match status" value="1"/>
</dbReference>
<dbReference type="SUPFAM" id="SSF55271">
    <property type="entry name" value="DNA repair protein MutS, domain I"/>
    <property type="match status" value="1"/>
</dbReference>
<dbReference type="Pfam" id="PF00488">
    <property type="entry name" value="MutS_V"/>
    <property type="match status" value="1"/>
</dbReference>
<comment type="function">
    <text evidence="9 10">Component of the post-replicative DNA mismatch repair system (MMR).</text>
</comment>
<name>A0A1D8NQ39_YARLL</name>
<feature type="compositionally biased region" description="Polar residues" evidence="11">
    <location>
        <begin position="1"/>
        <end position="10"/>
    </location>
</feature>
<dbReference type="SUPFAM" id="SSF48334">
    <property type="entry name" value="DNA repair protein MutS, domain III"/>
    <property type="match status" value="1"/>
</dbReference>
<dbReference type="InterPro" id="IPR007861">
    <property type="entry name" value="DNA_mismatch_repair_MutS_clamp"/>
</dbReference>
<comment type="similarity">
    <text evidence="2 9 10">Belongs to the DNA mismatch repair MutS family.</text>
</comment>
<evidence type="ECO:0000256" key="3">
    <source>
        <dbReference type="ARBA" id="ARBA00022741"/>
    </source>
</evidence>
<keyword evidence="6 9" id="KW-0238">DNA-binding</keyword>
<dbReference type="Proteomes" id="UP000182444">
    <property type="component" value="Chromosome 1F"/>
</dbReference>
<dbReference type="GO" id="GO:0032301">
    <property type="term" value="C:MutSalpha complex"/>
    <property type="evidence" value="ECO:0007669"/>
    <property type="project" value="EnsemblFungi"/>
</dbReference>
<feature type="domain" description="DNA mismatch repair proteins mutS family" evidence="12">
    <location>
        <begin position="989"/>
        <end position="1005"/>
    </location>
</feature>
<dbReference type="InterPro" id="IPR007696">
    <property type="entry name" value="DNA_mismatch_repair_MutS_core"/>
</dbReference>
<dbReference type="GO" id="GO:0140664">
    <property type="term" value="F:ATP-dependent DNA damage sensor activity"/>
    <property type="evidence" value="ECO:0007669"/>
    <property type="project" value="InterPro"/>
</dbReference>
<dbReference type="InterPro" id="IPR036187">
    <property type="entry name" value="DNA_mismatch_repair_MutS_sf"/>
</dbReference>
<evidence type="ECO:0000313" key="14">
    <source>
        <dbReference type="Proteomes" id="UP000182444"/>
    </source>
</evidence>
<dbReference type="GO" id="GO:0005524">
    <property type="term" value="F:ATP binding"/>
    <property type="evidence" value="ECO:0007669"/>
    <property type="project" value="UniProtKB-UniRule"/>
</dbReference>
<feature type="region of interest" description="Disordered" evidence="11">
    <location>
        <begin position="1"/>
        <end position="229"/>
    </location>
</feature>
<evidence type="ECO:0000256" key="7">
    <source>
        <dbReference type="ARBA" id="ARBA00023204"/>
    </source>
</evidence>
<dbReference type="PROSITE" id="PS00486">
    <property type="entry name" value="DNA_MISMATCH_REPAIR_2"/>
    <property type="match status" value="1"/>
</dbReference>
<accession>A0A1D8NQ39</accession>
<evidence type="ECO:0000256" key="9">
    <source>
        <dbReference type="PIRNR" id="PIRNR037677"/>
    </source>
</evidence>
<dbReference type="GO" id="GO:0043570">
    <property type="term" value="P:maintenance of DNA repeat elements"/>
    <property type="evidence" value="ECO:0007669"/>
    <property type="project" value="EnsemblFungi"/>
</dbReference>
<dbReference type="InterPro" id="IPR045076">
    <property type="entry name" value="MutS"/>
</dbReference>
<dbReference type="Gene3D" id="3.30.420.110">
    <property type="entry name" value="MutS, connector domain"/>
    <property type="match status" value="1"/>
</dbReference>
<dbReference type="SUPFAM" id="SSF53150">
    <property type="entry name" value="DNA repair protein MutS, domain II"/>
    <property type="match status" value="1"/>
</dbReference>
<dbReference type="PANTHER" id="PTHR11361:SF148">
    <property type="entry name" value="DNA MISMATCH REPAIR PROTEIN MSH6"/>
    <property type="match status" value="1"/>
</dbReference>
<feature type="compositionally biased region" description="Basic and acidic residues" evidence="11">
    <location>
        <begin position="17"/>
        <end position="26"/>
    </location>
</feature>
<dbReference type="EMBL" id="CP017558">
    <property type="protein sequence ID" value="AOW07743.1"/>
    <property type="molecule type" value="Genomic_DNA"/>
</dbReference>
<evidence type="ECO:0000259" key="12">
    <source>
        <dbReference type="PROSITE" id="PS00486"/>
    </source>
</evidence>
<dbReference type="InterPro" id="IPR017261">
    <property type="entry name" value="DNA_mismatch_repair_MutS/MSH"/>
</dbReference>
<dbReference type="Gene3D" id="1.10.1420.10">
    <property type="match status" value="2"/>
</dbReference>
<keyword evidence="8" id="KW-0539">Nucleus</keyword>
<dbReference type="VEuPathDB" id="FungiDB:YALI0_F26499g"/>
<dbReference type="NCBIfam" id="NF003810">
    <property type="entry name" value="PRK05399.1"/>
    <property type="match status" value="1"/>
</dbReference>
<dbReference type="GO" id="GO:0016887">
    <property type="term" value="F:ATP hydrolysis activity"/>
    <property type="evidence" value="ECO:0007669"/>
    <property type="project" value="EnsemblFungi"/>
</dbReference>
<dbReference type="Pfam" id="PF05192">
    <property type="entry name" value="MutS_III"/>
    <property type="match status" value="1"/>
</dbReference>
<keyword evidence="7 9" id="KW-0234">DNA repair</keyword>
<dbReference type="GO" id="GO:0000400">
    <property type="term" value="F:four-way junction DNA binding"/>
    <property type="evidence" value="ECO:0007669"/>
    <property type="project" value="EnsemblFungi"/>
</dbReference>
<evidence type="ECO:0000256" key="6">
    <source>
        <dbReference type="ARBA" id="ARBA00023125"/>
    </source>
</evidence>
<feature type="compositionally biased region" description="Low complexity" evidence="11">
    <location>
        <begin position="186"/>
        <end position="204"/>
    </location>
</feature>
<evidence type="ECO:0000256" key="11">
    <source>
        <dbReference type="SAM" id="MobiDB-lite"/>
    </source>
</evidence>
<dbReference type="Pfam" id="PF01624">
    <property type="entry name" value="MutS_I"/>
    <property type="match status" value="1"/>
</dbReference>
<dbReference type="SUPFAM" id="SSF52540">
    <property type="entry name" value="P-loop containing nucleoside triphosphate hydrolases"/>
    <property type="match status" value="1"/>
</dbReference>
<dbReference type="Gene3D" id="3.40.50.300">
    <property type="entry name" value="P-loop containing nucleotide triphosphate hydrolases"/>
    <property type="match status" value="1"/>
</dbReference>
<reference evidence="13 14" key="1">
    <citation type="journal article" date="2016" name="PLoS ONE">
        <title>Sequence Assembly of Yarrowia lipolytica Strain W29/CLIB89 Shows Transposable Element Diversity.</title>
        <authorList>
            <person name="Magnan C."/>
            <person name="Yu J."/>
            <person name="Chang I."/>
            <person name="Jahn E."/>
            <person name="Kanomata Y."/>
            <person name="Wu J."/>
            <person name="Zeller M."/>
            <person name="Oakes M."/>
            <person name="Baldi P."/>
            <person name="Sandmeyer S."/>
        </authorList>
    </citation>
    <scope>NUCLEOTIDE SEQUENCE [LARGE SCALE GENOMIC DNA]</scope>
    <source>
        <strain evidence="14">CLIB89(W29)</strain>
    </source>
</reference>
<feature type="compositionally biased region" description="Polar residues" evidence="11">
    <location>
        <begin position="75"/>
        <end position="84"/>
    </location>
</feature>
<proteinExistence type="inferred from homology"/>
<dbReference type="Pfam" id="PF05190">
    <property type="entry name" value="MutS_IV"/>
    <property type="match status" value="1"/>
</dbReference>
<dbReference type="KEGG" id="yli:2908352"/>
<evidence type="ECO:0000313" key="13">
    <source>
        <dbReference type="EMBL" id="AOW07743.1"/>
    </source>
</evidence>